<keyword evidence="2" id="KW-0812">Transmembrane</keyword>
<dbReference type="Proteomes" id="UP000703661">
    <property type="component" value="Unassembled WGS sequence"/>
</dbReference>
<feature type="transmembrane region" description="Helical" evidence="2">
    <location>
        <begin position="250"/>
        <end position="269"/>
    </location>
</feature>
<feature type="non-terminal residue" evidence="3">
    <location>
        <position position="501"/>
    </location>
</feature>
<feature type="transmembrane region" description="Helical" evidence="2">
    <location>
        <begin position="42"/>
        <end position="63"/>
    </location>
</feature>
<evidence type="ECO:0000256" key="2">
    <source>
        <dbReference type="SAM" id="Phobius"/>
    </source>
</evidence>
<dbReference type="EMBL" id="JAAAID010001468">
    <property type="protein sequence ID" value="KAG0009895.1"/>
    <property type="molecule type" value="Genomic_DNA"/>
</dbReference>
<proteinExistence type="predicted"/>
<dbReference type="GO" id="GO:0005774">
    <property type="term" value="C:vacuolar membrane"/>
    <property type="evidence" value="ECO:0007669"/>
    <property type="project" value="TreeGrafter"/>
</dbReference>
<evidence type="ECO:0008006" key="5">
    <source>
        <dbReference type="Google" id="ProtNLM"/>
    </source>
</evidence>
<feature type="region of interest" description="Disordered" evidence="1">
    <location>
        <begin position="418"/>
        <end position="447"/>
    </location>
</feature>
<sequence length="501" mass="54719">MDPATGLRRPWATDEAIANMQAVPNENENRDLEWLRKMLADLGMGVLVFYAAPGLSLLPLHLLAGVKSIPAKIDETNAELAANREQQNTIVNRYHGTDREVSDRDRHAINELSREELILENRSRVVQHARDSLFNRCRWIVRPFQIILGLAATTLTLLLITSITLTTIGNLTEEMCGAPCGYIPNHRNLPNPLNLLFLKLSPYFPVDYILMVMIILYLFWAATKGIISIGIRFLWINLFKIRRGATQPQGLLAATMLLMLSLAGMYYSLTMSVAPDYSMFGSQKYCNLTMTLEERDCSDYPTLIVPCHIGAPEDLCTPTVTSSFILKIILGTPILGVAFYYTQWVFLLMFLVSLLFNLIQGCRKGFGADPAEEDAEDADDIESRGLLSAIGAMSADGGRRRAGRRGLLIPVPSYGSVQSSRGLGTGPGATPMPSSAGTSASIEAAAPPPLPLPPKVCMAASIGSEKEEDVVVEEVSPDKPNDCGENPVVDGTFSIAVAEEA</sequence>
<feature type="transmembrane region" description="Helical" evidence="2">
    <location>
        <begin position="146"/>
        <end position="165"/>
    </location>
</feature>
<name>A0A9P6SXE6_9FUNG</name>
<keyword evidence="2" id="KW-1133">Transmembrane helix</keyword>
<gene>
    <name evidence="3" type="ORF">BGZ80_001956</name>
</gene>
<organism evidence="3 4">
    <name type="scientific">Entomortierella chlamydospora</name>
    <dbReference type="NCBI Taxonomy" id="101097"/>
    <lineage>
        <taxon>Eukaryota</taxon>
        <taxon>Fungi</taxon>
        <taxon>Fungi incertae sedis</taxon>
        <taxon>Mucoromycota</taxon>
        <taxon>Mortierellomycotina</taxon>
        <taxon>Mortierellomycetes</taxon>
        <taxon>Mortierellales</taxon>
        <taxon>Mortierellaceae</taxon>
        <taxon>Entomortierella</taxon>
    </lineage>
</organism>
<dbReference type="AlphaFoldDB" id="A0A9P6SXE6"/>
<feature type="transmembrane region" description="Helical" evidence="2">
    <location>
        <begin position="208"/>
        <end position="238"/>
    </location>
</feature>
<accession>A0A9P6SXE6</accession>
<evidence type="ECO:0000256" key="1">
    <source>
        <dbReference type="SAM" id="MobiDB-lite"/>
    </source>
</evidence>
<feature type="compositionally biased region" description="Polar residues" evidence="1">
    <location>
        <begin position="432"/>
        <end position="441"/>
    </location>
</feature>
<reference evidence="3" key="1">
    <citation type="journal article" date="2020" name="Fungal Divers.">
        <title>Resolving the Mortierellaceae phylogeny through synthesis of multi-gene phylogenetics and phylogenomics.</title>
        <authorList>
            <person name="Vandepol N."/>
            <person name="Liber J."/>
            <person name="Desiro A."/>
            <person name="Na H."/>
            <person name="Kennedy M."/>
            <person name="Barry K."/>
            <person name="Grigoriev I.V."/>
            <person name="Miller A.N."/>
            <person name="O'Donnell K."/>
            <person name="Stajich J.E."/>
            <person name="Bonito G."/>
        </authorList>
    </citation>
    <scope>NUCLEOTIDE SEQUENCE</scope>
    <source>
        <strain evidence="3">NRRL 2769</strain>
    </source>
</reference>
<evidence type="ECO:0000313" key="4">
    <source>
        <dbReference type="Proteomes" id="UP000703661"/>
    </source>
</evidence>
<protein>
    <recommendedName>
        <fullName evidence="5">Lysosomal cobalamin transporter</fullName>
    </recommendedName>
</protein>
<feature type="transmembrane region" description="Helical" evidence="2">
    <location>
        <begin position="338"/>
        <end position="359"/>
    </location>
</feature>
<keyword evidence="2" id="KW-0472">Membrane</keyword>
<dbReference type="PANTHER" id="PTHR16130:SF2">
    <property type="entry name" value="LYSOSOMAL COBALAMIN TRANSPORT ESCORT PROTEIN LMBD1"/>
    <property type="match status" value="1"/>
</dbReference>
<comment type="caution">
    <text evidence="3">The sequence shown here is derived from an EMBL/GenBank/DDBJ whole genome shotgun (WGS) entry which is preliminary data.</text>
</comment>
<keyword evidence="4" id="KW-1185">Reference proteome</keyword>
<dbReference type="GO" id="GO:0072665">
    <property type="term" value="P:protein localization to vacuole"/>
    <property type="evidence" value="ECO:0007669"/>
    <property type="project" value="TreeGrafter"/>
</dbReference>
<dbReference type="InterPro" id="IPR050854">
    <property type="entry name" value="LMBD1_LysCbl_Transport"/>
</dbReference>
<dbReference type="PANTHER" id="PTHR16130">
    <property type="entry name" value="LYSOSOMAL COBALAMIN TRANSPORTER-RELATED"/>
    <property type="match status" value="1"/>
</dbReference>
<evidence type="ECO:0000313" key="3">
    <source>
        <dbReference type="EMBL" id="KAG0009895.1"/>
    </source>
</evidence>